<evidence type="ECO:0000313" key="4">
    <source>
        <dbReference type="Proteomes" id="UP000663848"/>
    </source>
</evidence>
<dbReference type="Pfam" id="PF08205">
    <property type="entry name" value="C2-set_2"/>
    <property type="match status" value="1"/>
</dbReference>
<evidence type="ECO:0000259" key="2">
    <source>
        <dbReference type="PROSITE" id="PS50835"/>
    </source>
</evidence>
<keyword evidence="1" id="KW-1015">Disulfide bond</keyword>
<evidence type="ECO:0000313" key="3">
    <source>
        <dbReference type="EMBL" id="CAF4995352.1"/>
    </source>
</evidence>
<protein>
    <recommendedName>
        <fullName evidence="2">Ig-like domain-containing protein</fullName>
    </recommendedName>
</protein>
<name>A0A822A4M8_9BILA</name>
<dbReference type="Gene3D" id="2.60.40.10">
    <property type="entry name" value="Immunoglobulins"/>
    <property type="match status" value="1"/>
</dbReference>
<dbReference type="EMBL" id="CAJOBR010031502">
    <property type="protein sequence ID" value="CAF4995352.1"/>
    <property type="molecule type" value="Genomic_DNA"/>
</dbReference>
<feature type="non-terminal residue" evidence="3">
    <location>
        <position position="1"/>
    </location>
</feature>
<dbReference type="SUPFAM" id="SSF48726">
    <property type="entry name" value="Immunoglobulin"/>
    <property type="match status" value="1"/>
</dbReference>
<dbReference type="InterPro" id="IPR036179">
    <property type="entry name" value="Ig-like_dom_sf"/>
</dbReference>
<sequence length="231" mass="25607">MGDIDPTEQQGENSGKIIQLVKTIGVDKELREYHNKILSCEARNPETGHLVIDSTRLNIIYDATSIEMHGVTREKTIKAGDTIVAECTLTGGNPLGKITWFKGDELMRSEYISETRGKYALSRVEFVALPSDNNLPLICKGQVANFPERIASFTLHIVFLPAEMKIIDSTILSSLSVGNDNLGEFECRTSLSNPQATLSIIRQSNDGVKHLDIEYKTPSTYINGINSIKFM</sequence>
<gene>
    <name evidence="3" type="ORF">QYT958_LOCUS37548</name>
</gene>
<dbReference type="AlphaFoldDB" id="A0A822A4M8"/>
<dbReference type="InterPro" id="IPR013162">
    <property type="entry name" value="CD80_C2-set"/>
</dbReference>
<proteinExistence type="predicted"/>
<organism evidence="3 4">
    <name type="scientific">Rotaria socialis</name>
    <dbReference type="NCBI Taxonomy" id="392032"/>
    <lineage>
        <taxon>Eukaryota</taxon>
        <taxon>Metazoa</taxon>
        <taxon>Spiralia</taxon>
        <taxon>Gnathifera</taxon>
        <taxon>Rotifera</taxon>
        <taxon>Eurotatoria</taxon>
        <taxon>Bdelloidea</taxon>
        <taxon>Philodinida</taxon>
        <taxon>Philodinidae</taxon>
        <taxon>Rotaria</taxon>
    </lineage>
</organism>
<reference evidence="3" key="1">
    <citation type="submission" date="2021-02" db="EMBL/GenBank/DDBJ databases">
        <authorList>
            <person name="Nowell W R."/>
        </authorList>
    </citation>
    <scope>NUCLEOTIDE SEQUENCE</scope>
</reference>
<accession>A0A822A4M8</accession>
<dbReference type="InterPro" id="IPR013783">
    <property type="entry name" value="Ig-like_fold"/>
</dbReference>
<feature type="domain" description="Ig-like" evidence="2">
    <location>
        <begin position="45"/>
        <end position="199"/>
    </location>
</feature>
<dbReference type="InterPro" id="IPR007110">
    <property type="entry name" value="Ig-like_dom"/>
</dbReference>
<evidence type="ECO:0000256" key="1">
    <source>
        <dbReference type="ARBA" id="ARBA00023157"/>
    </source>
</evidence>
<comment type="caution">
    <text evidence="3">The sequence shown here is derived from an EMBL/GenBank/DDBJ whole genome shotgun (WGS) entry which is preliminary data.</text>
</comment>
<dbReference type="PROSITE" id="PS50835">
    <property type="entry name" value="IG_LIKE"/>
    <property type="match status" value="1"/>
</dbReference>
<dbReference type="Proteomes" id="UP000663848">
    <property type="component" value="Unassembled WGS sequence"/>
</dbReference>